<accession>A0A1F6FH76</accession>
<dbReference type="InterPro" id="IPR036567">
    <property type="entry name" value="RHF-like"/>
</dbReference>
<gene>
    <name evidence="1" type="ORF">A3G90_04125</name>
</gene>
<dbReference type="InterPro" id="IPR003489">
    <property type="entry name" value="RHF/RaiA"/>
</dbReference>
<dbReference type="Proteomes" id="UP000177325">
    <property type="component" value="Unassembled WGS sequence"/>
</dbReference>
<organism evidence="1 2">
    <name type="scientific">Candidatus Kaiserbacteria bacterium RIFCSPLOWO2_12_FULL_45_26</name>
    <dbReference type="NCBI Taxonomy" id="1798525"/>
    <lineage>
        <taxon>Bacteria</taxon>
        <taxon>Candidatus Kaiseribacteriota</taxon>
    </lineage>
</organism>
<dbReference type="NCBIfam" id="TIGR00741">
    <property type="entry name" value="yfiA"/>
    <property type="match status" value="1"/>
</dbReference>
<evidence type="ECO:0000313" key="2">
    <source>
        <dbReference type="Proteomes" id="UP000177325"/>
    </source>
</evidence>
<dbReference type="Pfam" id="PF02482">
    <property type="entry name" value="Ribosomal_S30AE"/>
    <property type="match status" value="1"/>
</dbReference>
<dbReference type="STRING" id="1798525.A3G90_04125"/>
<evidence type="ECO:0000313" key="1">
    <source>
        <dbReference type="EMBL" id="OGG85215.1"/>
    </source>
</evidence>
<name>A0A1F6FH76_9BACT</name>
<dbReference type="EMBL" id="MFMM01000001">
    <property type="protein sequence ID" value="OGG85215.1"/>
    <property type="molecule type" value="Genomic_DNA"/>
</dbReference>
<comment type="caution">
    <text evidence="1">The sequence shown here is derived from an EMBL/GenBank/DDBJ whole genome shotgun (WGS) entry which is preliminary data.</text>
</comment>
<proteinExistence type="predicted"/>
<protein>
    <submittedName>
        <fullName evidence="1">Ribosomal subunit interface protein</fullName>
    </submittedName>
</protein>
<reference evidence="1 2" key="1">
    <citation type="journal article" date="2016" name="Nat. Commun.">
        <title>Thousands of microbial genomes shed light on interconnected biogeochemical processes in an aquifer system.</title>
        <authorList>
            <person name="Anantharaman K."/>
            <person name="Brown C.T."/>
            <person name="Hug L.A."/>
            <person name="Sharon I."/>
            <person name="Castelle C.J."/>
            <person name="Probst A.J."/>
            <person name="Thomas B.C."/>
            <person name="Singh A."/>
            <person name="Wilkins M.J."/>
            <person name="Karaoz U."/>
            <person name="Brodie E.L."/>
            <person name="Williams K.H."/>
            <person name="Hubbard S.S."/>
            <person name="Banfield J.F."/>
        </authorList>
    </citation>
    <scope>NUCLEOTIDE SEQUENCE [LARGE SCALE GENOMIC DNA]</scope>
</reference>
<dbReference type="Gene3D" id="3.30.160.100">
    <property type="entry name" value="Ribosome hibernation promotion factor-like"/>
    <property type="match status" value="1"/>
</dbReference>
<dbReference type="SUPFAM" id="SSF69754">
    <property type="entry name" value="Ribosome binding protein Y (YfiA homologue)"/>
    <property type="match status" value="1"/>
</dbReference>
<dbReference type="AlphaFoldDB" id="A0A1F6FH76"/>
<sequence length="121" mass="14119">MVFQNITFKHTNTEVGNGMDAYTTEKLNTLLKYVSEDQEAKAEVEYEKIVAHRTGPVCRVEVNIWIEGELYRSENTQATFEAAVDVARDELDQEMRKAHKRRHSLLRRGGRKIKEMMRFGQ</sequence>